<dbReference type="GO" id="GO:0016020">
    <property type="term" value="C:membrane"/>
    <property type="evidence" value="ECO:0007669"/>
    <property type="project" value="UniProtKB-SubCell"/>
</dbReference>
<dbReference type="PRINTS" id="PR00019">
    <property type="entry name" value="LEURICHRPT"/>
</dbReference>
<dbReference type="FunFam" id="3.80.10.10:FF:000383">
    <property type="entry name" value="Leucine-rich repeat receptor protein kinase EMS1"/>
    <property type="match status" value="1"/>
</dbReference>
<dbReference type="SUPFAM" id="SSF52058">
    <property type="entry name" value="L domain-like"/>
    <property type="match status" value="1"/>
</dbReference>
<feature type="chain" id="PRO_5043317118" description="Cell wall hydroxyproline-rich glycoprotein" evidence="12">
    <location>
        <begin position="19"/>
        <end position="417"/>
    </location>
</feature>
<proteinExistence type="predicted"/>
<keyword evidence="15" id="KW-1185">Reference proteome</keyword>
<evidence type="ECO:0000256" key="9">
    <source>
        <dbReference type="ARBA" id="ARBA00023278"/>
    </source>
</evidence>
<dbReference type="Pfam" id="PF08263">
    <property type="entry name" value="LRRNT_2"/>
    <property type="match status" value="1"/>
</dbReference>
<dbReference type="EMBL" id="JAUJYN010000007">
    <property type="protein sequence ID" value="KAK1266243.1"/>
    <property type="molecule type" value="Genomic_DNA"/>
</dbReference>
<keyword evidence="6 12" id="KW-0732">Signal</keyword>
<evidence type="ECO:0000256" key="10">
    <source>
        <dbReference type="ARBA" id="ARBA00023316"/>
    </source>
</evidence>
<dbReference type="InterPro" id="IPR001611">
    <property type="entry name" value="Leu-rich_rpt"/>
</dbReference>
<evidence type="ECO:0000313" key="14">
    <source>
        <dbReference type="EMBL" id="KAK1266243.1"/>
    </source>
</evidence>
<dbReference type="GO" id="GO:0071555">
    <property type="term" value="P:cell wall organization"/>
    <property type="evidence" value="ECO:0007669"/>
    <property type="project" value="UniProtKB-KW"/>
</dbReference>
<evidence type="ECO:0000313" key="15">
    <source>
        <dbReference type="Proteomes" id="UP001179952"/>
    </source>
</evidence>
<reference evidence="14" key="1">
    <citation type="journal article" date="2023" name="Nat. Commun.">
        <title>Diploid and tetraploid genomes of Acorus and the evolution of monocots.</title>
        <authorList>
            <person name="Ma L."/>
            <person name="Liu K.W."/>
            <person name="Li Z."/>
            <person name="Hsiao Y.Y."/>
            <person name="Qi Y."/>
            <person name="Fu T."/>
            <person name="Tang G.D."/>
            <person name="Zhang D."/>
            <person name="Sun W.H."/>
            <person name="Liu D.K."/>
            <person name="Li Y."/>
            <person name="Chen G.Z."/>
            <person name="Liu X.D."/>
            <person name="Liao X.Y."/>
            <person name="Jiang Y.T."/>
            <person name="Yu X."/>
            <person name="Hao Y."/>
            <person name="Huang J."/>
            <person name="Zhao X.W."/>
            <person name="Ke S."/>
            <person name="Chen Y.Y."/>
            <person name="Wu W.L."/>
            <person name="Hsu J.L."/>
            <person name="Lin Y.F."/>
            <person name="Huang M.D."/>
            <person name="Li C.Y."/>
            <person name="Huang L."/>
            <person name="Wang Z.W."/>
            <person name="Zhao X."/>
            <person name="Zhong W.Y."/>
            <person name="Peng D.H."/>
            <person name="Ahmad S."/>
            <person name="Lan S."/>
            <person name="Zhang J.S."/>
            <person name="Tsai W.C."/>
            <person name="Van de Peer Y."/>
            <person name="Liu Z.J."/>
        </authorList>
    </citation>
    <scope>NUCLEOTIDE SEQUENCE</scope>
    <source>
        <strain evidence="14">SCP</strain>
    </source>
</reference>
<evidence type="ECO:0000256" key="3">
    <source>
        <dbReference type="ARBA" id="ARBA00022512"/>
    </source>
</evidence>
<dbReference type="Pfam" id="PF00560">
    <property type="entry name" value="LRR_1"/>
    <property type="match status" value="2"/>
</dbReference>
<dbReference type="Pfam" id="PF13855">
    <property type="entry name" value="LRR_8"/>
    <property type="match status" value="1"/>
</dbReference>
<keyword evidence="9" id="KW-0379">Hydroxylation</keyword>
<comment type="subcellular location">
    <subcellularLocation>
        <location evidence="2">Membrane</location>
    </subcellularLocation>
    <subcellularLocation>
        <location evidence="1">Secreted</location>
        <location evidence="1">Cell wall</location>
    </subcellularLocation>
</comment>
<evidence type="ECO:0000256" key="8">
    <source>
        <dbReference type="ARBA" id="ARBA00023136"/>
    </source>
</evidence>
<evidence type="ECO:0000256" key="7">
    <source>
        <dbReference type="ARBA" id="ARBA00022737"/>
    </source>
</evidence>
<dbReference type="FunFam" id="3.80.10.10:FF:000400">
    <property type="entry name" value="Nuclear pore complex protein NUP107"/>
    <property type="match status" value="1"/>
</dbReference>
<name>A0AAV9AQ46_ACOGR</name>
<dbReference type="Gene3D" id="3.80.10.10">
    <property type="entry name" value="Ribonuclease Inhibitor"/>
    <property type="match status" value="2"/>
</dbReference>
<sequence>MYLQILLTLLSLPNPTTPQSFSLIGDSNPTSSSLNFWFTTTPIPTTTTTTPSQSYTALQSFKSSITSDPTNLLSSWVGPNLCSYNGIFCSSTQTILSIDLNRAHLKGHLHPSLSLLHPSLSLLHLNSNSFSGDIPTSFSSLTYLTELDLSNNNLSGPFPTHLLSLPKLLYLDLRFNSFSGPLPFELFQTQIDAIFLNNNHFEGSLPISLWSSSASVINLANNHLSGPIPMTFAASPAIKELLFLNNNLTGCVPEGIGYLSDIQVLDLSFNSLTGRLPSMVSCLSGIEVLNVGHNRLSGVLPDIVCELKRLENLTVAYNFFSGFSGECGRLGYRNVGFDFEGNCMEGKDLQRPMVECVGVGESGLSCFRIPSARNVMCGGGGGGPPSLYERAGIADTKFKVSLGGLALKEWLDRLFSY</sequence>
<evidence type="ECO:0000256" key="12">
    <source>
        <dbReference type="SAM" id="SignalP"/>
    </source>
</evidence>
<keyword evidence="3" id="KW-0134">Cell wall</keyword>
<dbReference type="PANTHER" id="PTHR32093:SF86">
    <property type="entry name" value="EXTENSIN-LIKE PROTEIN"/>
    <property type="match status" value="1"/>
</dbReference>
<evidence type="ECO:0000256" key="6">
    <source>
        <dbReference type="ARBA" id="ARBA00022729"/>
    </source>
</evidence>
<dbReference type="InterPro" id="IPR013210">
    <property type="entry name" value="LRR_N_plant-typ"/>
</dbReference>
<keyword evidence="8" id="KW-0472">Membrane</keyword>
<reference evidence="14" key="2">
    <citation type="submission" date="2023-06" db="EMBL/GenBank/DDBJ databases">
        <authorList>
            <person name="Ma L."/>
            <person name="Liu K.-W."/>
            <person name="Li Z."/>
            <person name="Hsiao Y.-Y."/>
            <person name="Qi Y."/>
            <person name="Fu T."/>
            <person name="Tang G."/>
            <person name="Zhang D."/>
            <person name="Sun W.-H."/>
            <person name="Liu D.-K."/>
            <person name="Li Y."/>
            <person name="Chen G.-Z."/>
            <person name="Liu X.-D."/>
            <person name="Liao X.-Y."/>
            <person name="Jiang Y.-T."/>
            <person name="Yu X."/>
            <person name="Hao Y."/>
            <person name="Huang J."/>
            <person name="Zhao X.-W."/>
            <person name="Ke S."/>
            <person name="Chen Y.-Y."/>
            <person name="Wu W.-L."/>
            <person name="Hsu J.-L."/>
            <person name="Lin Y.-F."/>
            <person name="Huang M.-D."/>
            <person name="Li C.-Y."/>
            <person name="Huang L."/>
            <person name="Wang Z.-W."/>
            <person name="Zhao X."/>
            <person name="Zhong W.-Y."/>
            <person name="Peng D.-H."/>
            <person name="Ahmad S."/>
            <person name="Lan S."/>
            <person name="Zhang J.-S."/>
            <person name="Tsai W.-C."/>
            <person name="Van De Peer Y."/>
            <person name="Liu Z.-J."/>
        </authorList>
    </citation>
    <scope>NUCLEOTIDE SEQUENCE</scope>
    <source>
        <strain evidence="14">SCP</strain>
        <tissue evidence="14">Leaves</tissue>
    </source>
</reference>
<keyword evidence="10" id="KW-0961">Cell wall biogenesis/degradation</keyword>
<keyword evidence="4" id="KW-0964">Secreted</keyword>
<protein>
    <recommendedName>
        <fullName evidence="11">Cell wall hydroxyproline-rich glycoprotein</fullName>
    </recommendedName>
</protein>
<dbReference type="InterPro" id="IPR051582">
    <property type="entry name" value="LRR_extensin-like_regulator"/>
</dbReference>
<evidence type="ECO:0000256" key="5">
    <source>
        <dbReference type="ARBA" id="ARBA00022614"/>
    </source>
</evidence>
<evidence type="ECO:0000256" key="4">
    <source>
        <dbReference type="ARBA" id="ARBA00022525"/>
    </source>
</evidence>
<evidence type="ECO:0000256" key="1">
    <source>
        <dbReference type="ARBA" id="ARBA00004191"/>
    </source>
</evidence>
<feature type="domain" description="Leucine-rich repeat-containing N-terminal plant-type" evidence="13">
    <location>
        <begin position="55"/>
        <end position="90"/>
    </location>
</feature>
<gene>
    <name evidence="14" type="ORF">QJS04_geneDACA002598</name>
</gene>
<keyword evidence="7" id="KW-0677">Repeat</keyword>
<dbReference type="PANTHER" id="PTHR32093">
    <property type="entry name" value="LEUCINE-RICH REPEAT EXTENSIN-LIKE PROTEIN 3-RELATED"/>
    <property type="match status" value="1"/>
</dbReference>
<evidence type="ECO:0000256" key="2">
    <source>
        <dbReference type="ARBA" id="ARBA00004370"/>
    </source>
</evidence>
<dbReference type="Proteomes" id="UP001179952">
    <property type="component" value="Unassembled WGS sequence"/>
</dbReference>
<evidence type="ECO:0000259" key="13">
    <source>
        <dbReference type="Pfam" id="PF08263"/>
    </source>
</evidence>
<organism evidence="14 15">
    <name type="scientific">Acorus gramineus</name>
    <name type="common">Dwarf sweet flag</name>
    <dbReference type="NCBI Taxonomy" id="55184"/>
    <lineage>
        <taxon>Eukaryota</taxon>
        <taxon>Viridiplantae</taxon>
        <taxon>Streptophyta</taxon>
        <taxon>Embryophyta</taxon>
        <taxon>Tracheophyta</taxon>
        <taxon>Spermatophyta</taxon>
        <taxon>Magnoliopsida</taxon>
        <taxon>Liliopsida</taxon>
        <taxon>Acoraceae</taxon>
        <taxon>Acorus</taxon>
    </lineage>
</organism>
<accession>A0AAV9AQ46</accession>
<feature type="signal peptide" evidence="12">
    <location>
        <begin position="1"/>
        <end position="18"/>
    </location>
</feature>
<dbReference type="InterPro" id="IPR032675">
    <property type="entry name" value="LRR_dom_sf"/>
</dbReference>
<evidence type="ECO:0000256" key="11">
    <source>
        <dbReference type="ARBA" id="ARBA00041871"/>
    </source>
</evidence>
<comment type="caution">
    <text evidence="14">The sequence shown here is derived from an EMBL/GenBank/DDBJ whole genome shotgun (WGS) entry which is preliminary data.</text>
</comment>
<dbReference type="AlphaFoldDB" id="A0AAV9AQ46"/>
<keyword evidence="5" id="KW-0433">Leucine-rich repeat</keyword>